<evidence type="ECO:0000259" key="3">
    <source>
        <dbReference type="PROSITE" id="PS51898"/>
    </source>
</evidence>
<evidence type="ECO:0000256" key="2">
    <source>
        <dbReference type="SAM" id="MobiDB-lite"/>
    </source>
</evidence>
<dbReference type="PROSITE" id="PS51898">
    <property type="entry name" value="TYR_RECOMBINASE"/>
    <property type="match status" value="1"/>
</dbReference>
<dbReference type="AlphaFoldDB" id="A0A2W7CFW7"/>
<dbReference type="InterPro" id="IPR002104">
    <property type="entry name" value="Integrase_catalytic"/>
</dbReference>
<organism evidence="4 5">
    <name type="scientific">Mesorhizobium kowhaii</name>
    <dbReference type="NCBI Taxonomy" id="1300272"/>
    <lineage>
        <taxon>Bacteria</taxon>
        <taxon>Pseudomonadati</taxon>
        <taxon>Pseudomonadota</taxon>
        <taxon>Alphaproteobacteria</taxon>
        <taxon>Hyphomicrobiales</taxon>
        <taxon>Phyllobacteriaceae</taxon>
        <taxon>Mesorhizobium</taxon>
    </lineage>
</organism>
<evidence type="ECO:0000313" key="5">
    <source>
        <dbReference type="Proteomes" id="UP000248616"/>
    </source>
</evidence>
<dbReference type="GO" id="GO:0003677">
    <property type="term" value="F:DNA binding"/>
    <property type="evidence" value="ECO:0007669"/>
    <property type="project" value="InterPro"/>
</dbReference>
<name>A0A2W7CFW7_9HYPH</name>
<dbReference type="GO" id="GO:0015074">
    <property type="term" value="P:DNA integration"/>
    <property type="evidence" value="ECO:0007669"/>
    <property type="project" value="InterPro"/>
</dbReference>
<evidence type="ECO:0000313" key="4">
    <source>
        <dbReference type="EMBL" id="PZV40348.1"/>
    </source>
</evidence>
<sequence>MAPAPPPLGCSHHQRFDRPSDASASSRHRPAGQQQLLILALWPGCSIARAGSSRLPQLFEVPGRRRWSSAPRPTVEFPKVRFHDLRHTHASALIASGIDVVAISRRLGHASPVVTLSVYTHLFTRWDEGAAAAIEAAMRTGAEQ</sequence>
<dbReference type="Gene3D" id="1.10.443.10">
    <property type="entry name" value="Intergrase catalytic core"/>
    <property type="match status" value="1"/>
</dbReference>
<keyword evidence="5" id="KW-1185">Reference proteome</keyword>
<evidence type="ECO:0000256" key="1">
    <source>
        <dbReference type="ARBA" id="ARBA00023172"/>
    </source>
</evidence>
<gene>
    <name evidence="4" type="ORF">B5V02_01270</name>
</gene>
<dbReference type="InterPro" id="IPR011010">
    <property type="entry name" value="DNA_brk_join_enz"/>
</dbReference>
<dbReference type="SUPFAM" id="SSF56349">
    <property type="entry name" value="DNA breaking-rejoining enzymes"/>
    <property type="match status" value="1"/>
</dbReference>
<dbReference type="EMBL" id="MZXV01000010">
    <property type="protein sequence ID" value="PZV40348.1"/>
    <property type="molecule type" value="Genomic_DNA"/>
</dbReference>
<dbReference type="Pfam" id="PF00589">
    <property type="entry name" value="Phage_integrase"/>
    <property type="match status" value="1"/>
</dbReference>
<comment type="caution">
    <text evidence="4">The sequence shown here is derived from an EMBL/GenBank/DDBJ whole genome shotgun (WGS) entry which is preliminary data.</text>
</comment>
<dbReference type="GO" id="GO:0006310">
    <property type="term" value="P:DNA recombination"/>
    <property type="evidence" value="ECO:0007669"/>
    <property type="project" value="UniProtKB-KW"/>
</dbReference>
<reference evidence="5" key="1">
    <citation type="submission" date="2017-03" db="EMBL/GenBank/DDBJ databases">
        <authorList>
            <person name="Safronova V.I."/>
            <person name="Sazanova A.L."/>
            <person name="Chirak E.R."/>
        </authorList>
    </citation>
    <scope>NUCLEOTIDE SEQUENCE [LARGE SCALE GENOMIC DNA]</scope>
    <source>
        <strain evidence="5">Ach-343</strain>
    </source>
</reference>
<dbReference type="OrthoDB" id="9785687at2"/>
<feature type="region of interest" description="Disordered" evidence="2">
    <location>
        <begin position="1"/>
        <end position="29"/>
    </location>
</feature>
<protein>
    <recommendedName>
        <fullName evidence="3">Tyr recombinase domain-containing protein</fullName>
    </recommendedName>
</protein>
<proteinExistence type="predicted"/>
<keyword evidence="1" id="KW-0233">DNA recombination</keyword>
<dbReference type="InterPro" id="IPR013762">
    <property type="entry name" value="Integrase-like_cat_sf"/>
</dbReference>
<dbReference type="Proteomes" id="UP000248616">
    <property type="component" value="Unassembled WGS sequence"/>
</dbReference>
<feature type="domain" description="Tyr recombinase" evidence="3">
    <location>
        <begin position="1"/>
        <end position="134"/>
    </location>
</feature>
<accession>A0A2W7CFW7</accession>